<protein>
    <submittedName>
        <fullName evidence="1">(northern house mosquito) hypothetical protein</fullName>
    </submittedName>
</protein>
<evidence type="ECO:0000313" key="1">
    <source>
        <dbReference type="EMBL" id="CAG6499278.1"/>
    </source>
</evidence>
<organism evidence="1">
    <name type="scientific">Culex pipiens</name>
    <name type="common">House mosquito</name>
    <dbReference type="NCBI Taxonomy" id="7175"/>
    <lineage>
        <taxon>Eukaryota</taxon>
        <taxon>Metazoa</taxon>
        <taxon>Ecdysozoa</taxon>
        <taxon>Arthropoda</taxon>
        <taxon>Hexapoda</taxon>
        <taxon>Insecta</taxon>
        <taxon>Pterygota</taxon>
        <taxon>Neoptera</taxon>
        <taxon>Endopterygota</taxon>
        <taxon>Diptera</taxon>
        <taxon>Nematocera</taxon>
        <taxon>Culicoidea</taxon>
        <taxon>Culicidae</taxon>
        <taxon>Culicinae</taxon>
        <taxon>Culicini</taxon>
        <taxon>Culex</taxon>
        <taxon>Culex</taxon>
    </lineage>
</organism>
<reference evidence="1" key="1">
    <citation type="submission" date="2021-05" db="EMBL/GenBank/DDBJ databases">
        <authorList>
            <person name="Alioto T."/>
            <person name="Alioto T."/>
            <person name="Gomez Garrido J."/>
        </authorList>
    </citation>
    <scope>NUCLEOTIDE SEQUENCE</scope>
</reference>
<sequence>MCPRCVVFAWKSGWRWCRCSPSWRMRSSRILYRNAPRFRFSKTMACRTTCARTVWTSCAASSGSSRRPASRTASCARCSGRRSSWMIHMVTKRCCRLGR</sequence>
<dbReference type="EMBL" id="HBUE01137506">
    <property type="protein sequence ID" value="CAG6499278.1"/>
    <property type="molecule type" value="Transcribed_RNA"/>
</dbReference>
<accession>A0A8D8CU64</accession>
<dbReference type="AlphaFoldDB" id="A0A8D8CU64"/>
<name>A0A8D8CU64_CULPI</name>
<proteinExistence type="predicted"/>